<evidence type="ECO:0000256" key="2">
    <source>
        <dbReference type="ARBA" id="ARBA00008892"/>
    </source>
</evidence>
<keyword evidence="10 15" id="KW-0472">Membrane</keyword>
<evidence type="ECO:0000256" key="3">
    <source>
        <dbReference type="ARBA" id="ARBA00022448"/>
    </source>
</evidence>
<evidence type="ECO:0000256" key="10">
    <source>
        <dbReference type="ARBA" id="ARBA00023136"/>
    </source>
</evidence>
<keyword evidence="8 14" id="KW-0406">Ion transport</keyword>
<evidence type="ECO:0000256" key="8">
    <source>
        <dbReference type="ARBA" id="ARBA00023065"/>
    </source>
</evidence>
<feature type="transmembrane region" description="Helical" evidence="15">
    <location>
        <begin position="6"/>
        <end position="24"/>
    </location>
</feature>
<proteinExistence type="inferred from homology"/>
<dbReference type="GO" id="GO:0015078">
    <property type="term" value="F:proton transmembrane transporter activity"/>
    <property type="evidence" value="ECO:0007669"/>
    <property type="project" value="InterPro"/>
</dbReference>
<evidence type="ECO:0000256" key="1">
    <source>
        <dbReference type="ARBA" id="ARBA00004304"/>
    </source>
</evidence>
<accession>A0AA95Z6I4</accession>
<evidence type="ECO:0000256" key="6">
    <source>
        <dbReference type="ARBA" id="ARBA00022781"/>
    </source>
</evidence>
<geneLocation type="mitochondrion" evidence="16"/>
<dbReference type="PANTHER" id="PTHR39937">
    <property type="entry name" value="ATP SYNTHASE PROTEIN 8"/>
    <property type="match status" value="1"/>
</dbReference>
<gene>
    <name evidence="16" type="primary">ATP8</name>
</gene>
<comment type="function">
    <text evidence="12">Subunit 8, of the mitochondrial membrane ATP synthase complex (F(1)F(0) ATP synthase or Complex V) that produces ATP from ADP in the presence of a proton gradient across the membrane which is generated by electron transport complexes of the respiratory chain. ATP synthase complex consist of a soluble F(1) head domain - the catalytic core - and a membrane F(1) domain - the membrane proton channel. These two domains are linked by a central stalk rotating inside the F(1) region and a stationary peripheral stalk. During catalysis, ATP synthesis in the catalytic domain of F(1) is coupled via a rotary mechanism of the central stalk subunits to proton translocation. In vivo, can only synthesize ATP although its ATP hydrolase activity can be activated artificially in vitro. Part of the complex F(0) domain.</text>
</comment>
<organism evidence="16">
    <name type="scientific">Paralichthyidae sp</name>
    <dbReference type="NCBI Taxonomy" id="3075841"/>
    <lineage>
        <taxon>Eukaryota</taxon>
        <taxon>Metazoa</taxon>
        <taxon>Chordata</taxon>
        <taxon>Craniata</taxon>
        <taxon>Vertebrata</taxon>
        <taxon>Euteleostomi</taxon>
        <taxon>Actinopterygii</taxon>
        <taxon>Neopterygii</taxon>
        <taxon>Teleostei</taxon>
        <taxon>Neoteleostei</taxon>
        <taxon>Acanthomorphata</taxon>
        <taxon>Carangaria</taxon>
        <taxon>Pleuronectiformes</taxon>
        <taxon>Pleuronectoidei</taxon>
        <taxon>Paralichthyidae</taxon>
    </lineage>
</organism>
<dbReference type="AlphaFoldDB" id="A0AA95Z6I4"/>
<dbReference type="GO" id="GO:0045259">
    <property type="term" value="C:proton-transporting ATP synthase complex"/>
    <property type="evidence" value="ECO:0007669"/>
    <property type="project" value="UniProtKB-KW"/>
</dbReference>
<dbReference type="PANTHER" id="PTHR39937:SF1">
    <property type="entry name" value="ATP SYNTHASE PROTEIN 8"/>
    <property type="match status" value="1"/>
</dbReference>
<evidence type="ECO:0000256" key="11">
    <source>
        <dbReference type="ARBA" id="ARBA00023310"/>
    </source>
</evidence>
<evidence type="ECO:0000256" key="12">
    <source>
        <dbReference type="ARBA" id="ARBA00053067"/>
    </source>
</evidence>
<keyword evidence="3 14" id="KW-0813">Transport</keyword>
<evidence type="ECO:0000256" key="7">
    <source>
        <dbReference type="ARBA" id="ARBA00022989"/>
    </source>
</evidence>
<protein>
    <recommendedName>
        <fullName evidence="14">ATP synthase complex subunit 8</fullName>
    </recommendedName>
</protein>
<dbReference type="EMBL" id="OR581017">
    <property type="protein sequence ID" value="WNH37981.1"/>
    <property type="molecule type" value="Genomic_DNA"/>
</dbReference>
<evidence type="ECO:0000313" key="16">
    <source>
        <dbReference type="EMBL" id="WNH37981.1"/>
    </source>
</evidence>
<keyword evidence="11" id="KW-0066">ATP synthesis</keyword>
<keyword evidence="5 14" id="KW-0812">Transmembrane</keyword>
<dbReference type="GO" id="GO:0015986">
    <property type="term" value="P:proton motive force-driven ATP synthesis"/>
    <property type="evidence" value="ECO:0007669"/>
    <property type="project" value="InterPro"/>
</dbReference>
<evidence type="ECO:0000256" key="13">
    <source>
        <dbReference type="ARBA" id="ARBA00064647"/>
    </source>
</evidence>
<evidence type="ECO:0000256" key="9">
    <source>
        <dbReference type="ARBA" id="ARBA00023128"/>
    </source>
</evidence>
<evidence type="ECO:0000256" key="14">
    <source>
        <dbReference type="RuleBase" id="RU003661"/>
    </source>
</evidence>
<dbReference type="InterPro" id="IPR050635">
    <property type="entry name" value="ATPase_protein_8"/>
</dbReference>
<keyword evidence="9 14" id="KW-0496">Mitochondrion</keyword>
<evidence type="ECO:0000256" key="15">
    <source>
        <dbReference type="SAM" id="Phobius"/>
    </source>
</evidence>
<evidence type="ECO:0000256" key="5">
    <source>
        <dbReference type="ARBA" id="ARBA00022692"/>
    </source>
</evidence>
<comment type="subcellular location">
    <subcellularLocation>
        <location evidence="1 14">Mitochondrion membrane</location>
        <topology evidence="1 14">Single-pass membrane protein</topology>
    </subcellularLocation>
</comment>
<keyword evidence="7 15" id="KW-1133">Transmembrane helix</keyword>
<comment type="subunit">
    <text evidence="13">Component of the ATP synthase complex composed at least of ATP5F1A/subunit alpha, ATP5F1B/subunit beta, ATP5MC1/subunit c (homooctomer), MT-ATP6/subunit a, MT-ATP8/subunit 8, ATP5ME/subunit e, ATP5MF/subunit f, ATP5MG/subunit g, ATP5MK/subunit k, ATP5MJ/subunit j, ATP5F1C/subunit gamma, ATP5F1D/subunit delta, ATP5F1E/subunit epsilon, ATP5PF/subunit F6, ATP5PB/subunit b, ATP5PD/subunit d, ATP5PO/subunit OSCP. ATP synthase complex consists of a soluble F(1) head domain (subunits alpha(3) and beta(3)) - the catalytic core - and a membrane F(0) domain - the membrane proton channel (subunits c, a, 8, e, f, g, k and j). These two domains are linked by a central stalk (subunits gamma, delta, and epsilon) rotating inside the F1 region and a stationary peripheral stalk (subunits F6, b, d, and OSCP).</text>
</comment>
<comment type="similarity">
    <text evidence="2 14">Belongs to the ATPase protein 8 family.</text>
</comment>
<dbReference type="InterPro" id="IPR001421">
    <property type="entry name" value="ATP8_metazoa"/>
</dbReference>
<keyword evidence="4 14" id="KW-0138">CF(0)</keyword>
<name>A0AA95Z6I4_9PLEU</name>
<dbReference type="GO" id="GO:0031966">
    <property type="term" value="C:mitochondrial membrane"/>
    <property type="evidence" value="ECO:0007669"/>
    <property type="project" value="UniProtKB-SubCell"/>
</dbReference>
<evidence type="ECO:0000256" key="4">
    <source>
        <dbReference type="ARBA" id="ARBA00022547"/>
    </source>
</evidence>
<dbReference type="Pfam" id="PF00895">
    <property type="entry name" value="ATP-synt_8"/>
    <property type="match status" value="1"/>
</dbReference>
<reference evidence="16" key="1">
    <citation type="submission" date="2023-09" db="EMBL/GenBank/DDBJ databases">
        <title>Mitochondrial Genomes of Fishes Derived by Genome Skimming.</title>
        <authorList>
            <person name="Bemis K."/>
            <person name="Collins A."/>
            <person name="Craine J.M."/>
            <person name="Hoban M."/>
            <person name="Leopold D.R."/>
            <person name="Meyer C."/>
            <person name="Murphy K.R."/>
            <person name="Pitassy D.E."/>
            <person name="Whitney J."/>
        </authorList>
    </citation>
    <scope>NUCLEOTIDE SEQUENCE</scope>
</reference>
<sequence length="55" mass="6534">MPQLDPAPWFSTLALSWLTLLTIIPMKIMGFEYPNETSPRNAWKTNTCLWTWPWH</sequence>
<keyword evidence="6 14" id="KW-0375">Hydrogen ion transport</keyword>